<dbReference type="Proteomes" id="UP001518976">
    <property type="component" value="Unassembled WGS sequence"/>
</dbReference>
<sequence length="746" mass="81848">MPRLTWRNVYQVDLGPLKSAIGQWNTMVGKLEEVSTEAHDGMLKKANKAEWAGVNADVTRPFIKAIADEITDAHTEAKDLHKELSDAYRALKSIQDELQTKVDDARRKGIEISDGKDGQIICKYPPQPGHQNEVISEKRRKELQTLGEELAALVARANSRDSYTAGILAKIHGGDPHNFAKNGSIDAYKAKRALEITRKGAEASNKELRKLAEILKYNKDDPSFSHAFFKGLGGPKETLEYYARMSIDGTGASGKARLDAVQDLQRYLGPTLATATDPDHKGYLNWGPAFRRLGTKDIRIDALGFQPKGYQLLGGILRYGNYDKKFLTPIAEHVVQLQHDHPTGYWKTPFGPDAQFGLDPNGKKNSGYDPVTSVLEALGHSPEASEAFFSKDPGVKPVSAYDENGKIDPNKSIDYSYLDELTREDYHWNNDGTSPVRGEQVLSGKDALGHALESATIGNPYDEPAVGGNPHTDSRASIVDKLIRTVDKNHEFVSRDISDSMGKIAGEYMPEINKAVAGADGKVNSDLFITAHTRDFDTQASIRFLDALGRHPEGHAEATLGAQRYQADLMREVSRQPDHFSGSPEDNMRQVARNSGTLEGILGSARHDAVITEGQEAEKKFNEELEKRGEIIKQIVGLPVGAAAERVPVGGDLITGITEQVIDSAVESQQKHTLEDDASSGATVSFETREQAGRWAQYAARNAGYPPGVNATDFARDISNETADGYDHGEQVRENGYDNKVRRSGD</sequence>
<dbReference type="RefSeq" id="WP_209264289.1">
    <property type="nucleotide sequence ID" value="NZ_JAFFZN010000005.1"/>
</dbReference>
<protein>
    <recommendedName>
        <fullName evidence="5">AG2 protein</fullName>
    </recommendedName>
</protein>
<organism evidence="3 4">
    <name type="scientific">Streptomyces spirodelae</name>
    <dbReference type="NCBI Taxonomy" id="2812904"/>
    <lineage>
        <taxon>Bacteria</taxon>
        <taxon>Bacillati</taxon>
        <taxon>Actinomycetota</taxon>
        <taxon>Actinomycetes</taxon>
        <taxon>Kitasatosporales</taxon>
        <taxon>Streptomycetaceae</taxon>
        <taxon>Streptomyces</taxon>
    </lineage>
</organism>
<proteinExistence type="predicted"/>
<evidence type="ECO:0000256" key="1">
    <source>
        <dbReference type="SAM" id="Coils"/>
    </source>
</evidence>
<feature type="region of interest" description="Disordered" evidence="2">
    <location>
        <begin position="702"/>
        <end position="746"/>
    </location>
</feature>
<evidence type="ECO:0008006" key="5">
    <source>
        <dbReference type="Google" id="ProtNLM"/>
    </source>
</evidence>
<keyword evidence="1" id="KW-0175">Coiled coil</keyword>
<evidence type="ECO:0000256" key="2">
    <source>
        <dbReference type="SAM" id="MobiDB-lite"/>
    </source>
</evidence>
<comment type="caution">
    <text evidence="3">The sequence shown here is derived from an EMBL/GenBank/DDBJ whole genome shotgun (WGS) entry which is preliminary data.</text>
</comment>
<dbReference type="EMBL" id="JAFFZN010000005">
    <property type="protein sequence ID" value="MBO8185482.1"/>
    <property type="molecule type" value="Genomic_DNA"/>
</dbReference>
<keyword evidence="4" id="KW-1185">Reference proteome</keyword>
<evidence type="ECO:0000313" key="4">
    <source>
        <dbReference type="Proteomes" id="UP001518976"/>
    </source>
</evidence>
<reference evidence="3 4" key="1">
    <citation type="submission" date="2021-02" db="EMBL/GenBank/DDBJ databases">
        <title>Streptomyces spirodelae sp. nov., isolated from duckweed.</title>
        <authorList>
            <person name="Saimee Y."/>
            <person name="Duangmal K."/>
        </authorList>
    </citation>
    <scope>NUCLEOTIDE SEQUENCE [LARGE SCALE GENOMIC DNA]</scope>
    <source>
        <strain evidence="3 4">DW4-2</strain>
    </source>
</reference>
<evidence type="ECO:0000313" key="3">
    <source>
        <dbReference type="EMBL" id="MBO8185482.1"/>
    </source>
</evidence>
<gene>
    <name evidence="3" type="ORF">JW592_08405</name>
</gene>
<name>A0ABS3WRK1_9ACTN</name>
<accession>A0ABS3WRK1</accession>
<feature type="coiled-coil region" evidence="1">
    <location>
        <begin position="77"/>
        <end position="108"/>
    </location>
</feature>
<feature type="compositionally biased region" description="Basic and acidic residues" evidence="2">
    <location>
        <begin position="714"/>
        <end position="746"/>
    </location>
</feature>